<evidence type="ECO:0000256" key="2">
    <source>
        <dbReference type="SAM" id="Phobius"/>
    </source>
</evidence>
<proteinExistence type="predicted"/>
<comment type="caution">
    <text evidence="3">The sequence shown here is derived from an EMBL/GenBank/DDBJ whole genome shotgun (WGS) entry which is preliminary data.</text>
</comment>
<keyword evidence="4" id="KW-1185">Reference proteome</keyword>
<reference evidence="3 4" key="1">
    <citation type="journal article" date="2023" name="Int. J. Syst. Evol. Microbiol.">
        <title>Arthrobacter mangrovi sp. nov., an actinobacterium isolated from the rhizosphere of a mangrove.</title>
        <authorList>
            <person name="Hamada M."/>
            <person name="Saitou S."/>
            <person name="Enomoto N."/>
            <person name="Nanri K."/>
            <person name="Hidaka K."/>
            <person name="Miura T."/>
            <person name="Tamura T."/>
        </authorList>
    </citation>
    <scope>NUCLEOTIDE SEQUENCE [LARGE SCALE GENOMIC DNA]</scope>
    <source>
        <strain evidence="3 4">NBRC 112813</strain>
    </source>
</reference>
<feature type="compositionally biased region" description="Basic and acidic residues" evidence="1">
    <location>
        <begin position="45"/>
        <end position="56"/>
    </location>
</feature>
<feature type="transmembrane region" description="Helical" evidence="2">
    <location>
        <begin position="12"/>
        <end position="32"/>
    </location>
</feature>
<evidence type="ECO:0000313" key="3">
    <source>
        <dbReference type="EMBL" id="GLB68447.1"/>
    </source>
</evidence>
<name>A0ABQ5MXP8_9MICC</name>
<evidence type="ECO:0000256" key="1">
    <source>
        <dbReference type="SAM" id="MobiDB-lite"/>
    </source>
</evidence>
<dbReference type="RefSeq" id="WP_264796543.1">
    <property type="nucleotide sequence ID" value="NZ_BRVS01000018.1"/>
</dbReference>
<dbReference type="EMBL" id="BRVS01000018">
    <property type="protein sequence ID" value="GLB68447.1"/>
    <property type="molecule type" value="Genomic_DNA"/>
</dbReference>
<feature type="compositionally biased region" description="Acidic residues" evidence="1">
    <location>
        <begin position="92"/>
        <end position="102"/>
    </location>
</feature>
<keyword evidence="2" id="KW-1133">Transmembrane helix</keyword>
<gene>
    <name evidence="3" type="ORF">AHIS1636_28890</name>
</gene>
<keyword evidence="2" id="KW-0472">Membrane</keyword>
<keyword evidence="2" id="KW-0812">Transmembrane</keyword>
<dbReference type="Proteomes" id="UP001209654">
    <property type="component" value="Unassembled WGS sequence"/>
</dbReference>
<feature type="compositionally biased region" description="Basic and acidic residues" evidence="1">
    <location>
        <begin position="126"/>
        <end position="143"/>
    </location>
</feature>
<protein>
    <submittedName>
        <fullName evidence="3">Uncharacterized protein</fullName>
    </submittedName>
</protein>
<feature type="compositionally biased region" description="Pro residues" evidence="1">
    <location>
        <begin position="59"/>
        <end position="70"/>
    </location>
</feature>
<organism evidence="3 4">
    <name type="scientific">Arthrobacter mangrovi</name>
    <dbReference type="NCBI Taxonomy" id="2966350"/>
    <lineage>
        <taxon>Bacteria</taxon>
        <taxon>Bacillati</taxon>
        <taxon>Actinomycetota</taxon>
        <taxon>Actinomycetes</taxon>
        <taxon>Micrococcales</taxon>
        <taxon>Micrococcaceae</taxon>
        <taxon>Arthrobacter</taxon>
    </lineage>
</organism>
<evidence type="ECO:0000313" key="4">
    <source>
        <dbReference type="Proteomes" id="UP001209654"/>
    </source>
</evidence>
<feature type="region of interest" description="Disordered" evidence="1">
    <location>
        <begin position="38"/>
        <end position="143"/>
    </location>
</feature>
<accession>A0ABQ5MXP8</accession>
<sequence>MSNRRQGKGPAVEWLIWIGIIAGIAALLVWLFTKGSSSTTATLPAERDGRSPDVGHPRPSAPPDKLPAPPEEPEPIDGWTESAAETAHYDPATEDTYIEDLPAEDRGKPPLYDGTEWGPHTGETVMEPKVDPVDGEEHGRRAG</sequence>